<dbReference type="EMBL" id="FUWU01000054">
    <property type="protein sequence ID" value="SKA07529.1"/>
    <property type="molecule type" value="Genomic_DNA"/>
</dbReference>
<proteinExistence type="predicted"/>
<gene>
    <name evidence="2" type="ORF">SAMN02745108_02418</name>
</gene>
<evidence type="ECO:0000256" key="1">
    <source>
        <dbReference type="SAM" id="Phobius"/>
    </source>
</evidence>
<dbReference type="Proteomes" id="UP000190449">
    <property type="component" value="Unassembled WGS sequence"/>
</dbReference>
<accession>A0A1T4QUP6</accession>
<name>A0A1T4QUP6_9BACT</name>
<sequence>MDWTVERAVVRAESLELRFADIYVLIFSNLNPAVQSFKFSRLSSMFRIPCPVLLLLPCSFYSKFSFVFLHTLYWSLHMSVAIQNKVYN</sequence>
<keyword evidence="1" id="KW-0472">Membrane</keyword>
<feature type="transmembrane region" description="Helical" evidence="1">
    <location>
        <begin position="48"/>
        <end position="69"/>
    </location>
</feature>
<keyword evidence="1" id="KW-0812">Transmembrane</keyword>
<protein>
    <submittedName>
        <fullName evidence="2">Uncharacterized protein</fullName>
    </submittedName>
</protein>
<evidence type="ECO:0000313" key="3">
    <source>
        <dbReference type="Proteomes" id="UP000190449"/>
    </source>
</evidence>
<keyword evidence="1" id="KW-1133">Transmembrane helix</keyword>
<reference evidence="2 3" key="1">
    <citation type="submission" date="2017-02" db="EMBL/GenBank/DDBJ databases">
        <authorList>
            <person name="Peterson S.W."/>
        </authorList>
    </citation>
    <scope>NUCLEOTIDE SEQUENCE [LARGE SCALE GENOMIC DNA]</scope>
    <source>
        <strain evidence="2 3">ATCC 43854</strain>
    </source>
</reference>
<evidence type="ECO:0000313" key="2">
    <source>
        <dbReference type="EMBL" id="SKA07529.1"/>
    </source>
</evidence>
<organism evidence="2 3">
    <name type="scientific">Fibrobacter intestinalis</name>
    <dbReference type="NCBI Taxonomy" id="28122"/>
    <lineage>
        <taxon>Bacteria</taxon>
        <taxon>Pseudomonadati</taxon>
        <taxon>Fibrobacterota</taxon>
        <taxon>Fibrobacteria</taxon>
        <taxon>Fibrobacterales</taxon>
        <taxon>Fibrobacteraceae</taxon>
        <taxon>Fibrobacter</taxon>
    </lineage>
</organism>
<dbReference type="AlphaFoldDB" id="A0A1T4QUP6"/>